<dbReference type="GO" id="GO:0035438">
    <property type="term" value="F:cyclic-di-GMP binding"/>
    <property type="evidence" value="ECO:0007669"/>
    <property type="project" value="InterPro"/>
</dbReference>
<protein>
    <submittedName>
        <fullName evidence="6">C-di-GMP-binding flagellar brake protein YcgR, contains PilZNR and PilZ domains</fullName>
    </submittedName>
</protein>
<dbReference type="RefSeq" id="WP_091772277.1">
    <property type="nucleotide sequence ID" value="NZ_FOES01000002.1"/>
</dbReference>
<name>A0A1H8ZWG4_9BACI</name>
<evidence type="ECO:0000256" key="1">
    <source>
        <dbReference type="ARBA" id="ARBA00022636"/>
    </source>
</evidence>
<accession>A0A1H8ZWG4</accession>
<organism evidence="6 7">
    <name type="scientific">Piscibacillus halophilus</name>
    <dbReference type="NCBI Taxonomy" id="571933"/>
    <lineage>
        <taxon>Bacteria</taxon>
        <taxon>Bacillati</taxon>
        <taxon>Bacillota</taxon>
        <taxon>Bacilli</taxon>
        <taxon>Bacillales</taxon>
        <taxon>Bacillaceae</taxon>
        <taxon>Piscibacillus</taxon>
    </lineage>
</organism>
<evidence type="ECO:0000256" key="3">
    <source>
        <dbReference type="ARBA" id="ARBA00023143"/>
    </source>
</evidence>
<keyword evidence="2" id="KW-0547">Nucleotide-binding</keyword>
<keyword evidence="7" id="KW-1185">Reference proteome</keyword>
<dbReference type="EMBL" id="FOES01000002">
    <property type="protein sequence ID" value="SEP68714.1"/>
    <property type="molecule type" value="Genomic_DNA"/>
</dbReference>
<evidence type="ECO:0000313" key="6">
    <source>
        <dbReference type="EMBL" id="SEP68714.1"/>
    </source>
</evidence>
<proteinExistence type="predicted"/>
<keyword evidence="6" id="KW-0969">Cilium</keyword>
<dbReference type="InterPro" id="IPR009875">
    <property type="entry name" value="PilZ_domain"/>
</dbReference>
<sequence>MFKIGMKLTIETFKNGEVESRFQCRIVDITQNYLCIDYPIDESTGRTSLLLDGSEFTISFVGEDGNVYQFSSEVKGRKKLKIPVLLILIPLKNEIQKIQRREYVRVDVSLDVAIHPQSDQQPLITRTVDISGGGLAVVDDGTARGYKPGDVMDITVVLPFASNHYSYFMAKAELIRFIDGWDQNPAKITYQFINMNDKQRDKIIKYCFEKQLEERRKIK</sequence>
<dbReference type="Gene3D" id="2.30.110.10">
    <property type="entry name" value="Electron Transport, Fmn-binding Protein, Chain A"/>
    <property type="match status" value="1"/>
</dbReference>
<feature type="domain" description="Type III secretion system flagellar brake protein YcgR PilZN" evidence="5">
    <location>
        <begin position="3"/>
        <end position="90"/>
    </location>
</feature>
<dbReference type="Pfam" id="PF07238">
    <property type="entry name" value="PilZ"/>
    <property type="match status" value="1"/>
</dbReference>
<dbReference type="Proteomes" id="UP000199427">
    <property type="component" value="Unassembled WGS sequence"/>
</dbReference>
<dbReference type="STRING" id="571933.SAMN05216362_10291"/>
<feature type="domain" description="PilZ" evidence="4">
    <location>
        <begin position="99"/>
        <end position="209"/>
    </location>
</feature>
<keyword evidence="1" id="KW-0973">c-di-GMP</keyword>
<evidence type="ECO:0000256" key="2">
    <source>
        <dbReference type="ARBA" id="ARBA00022741"/>
    </source>
</evidence>
<evidence type="ECO:0000259" key="4">
    <source>
        <dbReference type="Pfam" id="PF07238"/>
    </source>
</evidence>
<evidence type="ECO:0000313" key="7">
    <source>
        <dbReference type="Proteomes" id="UP000199427"/>
    </source>
</evidence>
<dbReference type="InterPro" id="IPR009926">
    <property type="entry name" value="T3SS_YcgR_PilZN"/>
</dbReference>
<dbReference type="AlphaFoldDB" id="A0A1H8ZWG4"/>
<reference evidence="6 7" key="1">
    <citation type="submission" date="2016-10" db="EMBL/GenBank/DDBJ databases">
        <authorList>
            <person name="de Groot N.N."/>
        </authorList>
    </citation>
    <scope>NUCLEOTIDE SEQUENCE [LARGE SCALE GENOMIC DNA]</scope>
    <source>
        <strain evidence="6 7">DSM 21633</strain>
    </source>
</reference>
<keyword evidence="6" id="KW-0282">Flagellum</keyword>
<dbReference type="InterPro" id="IPR012349">
    <property type="entry name" value="Split_barrel_FMN-bd"/>
</dbReference>
<keyword evidence="3" id="KW-0975">Bacterial flagellum</keyword>
<evidence type="ECO:0000259" key="5">
    <source>
        <dbReference type="Pfam" id="PF12945"/>
    </source>
</evidence>
<dbReference type="OrthoDB" id="1951449at2"/>
<dbReference type="Gene3D" id="2.40.10.220">
    <property type="entry name" value="predicted glycosyltransferase like domains"/>
    <property type="match status" value="1"/>
</dbReference>
<dbReference type="SUPFAM" id="SSF141371">
    <property type="entry name" value="PilZ domain-like"/>
    <property type="match status" value="2"/>
</dbReference>
<gene>
    <name evidence="6" type="ORF">SAMN05216362_10291</name>
</gene>
<keyword evidence="6" id="KW-0966">Cell projection</keyword>
<dbReference type="Pfam" id="PF12945">
    <property type="entry name" value="PilZNR"/>
    <property type="match status" value="1"/>
</dbReference>